<dbReference type="Proteomes" id="UP000800035">
    <property type="component" value="Unassembled WGS sequence"/>
</dbReference>
<dbReference type="AlphaFoldDB" id="A0A6A5TTP5"/>
<dbReference type="OrthoDB" id="10253736at2759"/>
<dbReference type="EMBL" id="ML977000">
    <property type="protein sequence ID" value="KAF1954076.1"/>
    <property type="molecule type" value="Genomic_DNA"/>
</dbReference>
<evidence type="ECO:0000313" key="2">
    <source>
        <dbReference type="Proteomes" id="UP000800035"/>
    </source>
</evidence>
<accession>A0A6A5TTP5</accession>
<name>A0A6A5TTP5_9PLEO</name>
<organism evidence="1 2">
    <name type="scientific">Byssothecium circinans</name>
    <dbReference type="NCBI Taxonomy" id="147558"/>
    <lineage>
        <taxon>Eukaryota</taxon>
        <taxon>Fungi</taxon>
        <taxon>Dikarya</taxon>
        <taxon>Ascomycota</taxon>
        <taxon>Pezizomycotina</taxon>
        <taxon>Dothideomycetes</taxon>
        <taxon>Pleosporomycetidae</taxon>
        <taxon>Pleosporales</taxon>
        <taxon>Massarineae</taxon>
        <taxon>Massarinaceae</taxon>
        <taxon>Byssothecium</taxon>
    </lineage>
</organism>
<sequence>LCRTISLGAVAKCILFLASERFSSHMHGQTVNVEDGKHGKVVWTRAEVG</sequence>
<keyword evidence="2" id="KW-1185">Reference proteome</keyword>
<evidence type="ECO:0000313" key="1">
    <source>
        <dbReference type="EMBL" id="KAF1954076.1"/>
    </source>
</evidence>
<proteinExistence type="predicted"/>
<gene>
    <name evidence="1" type="ORF">CC80DRAFT_418300</name>
</gene>
<reference evidence="1" key="1">
    <citation type="journal article" date="2020" name="Stud. Mycol.">
        <title>101 Dothideomycetes genomes: a test case for predicting lifestyles and emergence of pathogens.</title>
        <authorList>
            <person name="Haridas S."/>
            <person name="Albert R."/>
            <person name="Binder M."/>
            <person name="Bloem J."/>
            <person name="Labutti K."/>
            <person name="Salamov A."/>
            <person name="Andreopoulos B."/>
            <person name="Baker S."/>
            <person name="Barry K."/>
            <person name="Bills G."/>
            <person name="Bluhm B."/>
            <person name="Cannon C."/>
            <person name="Castanera R."/>
            <person name="Culley D."/>
            <person name="Daum C."/>
            <person name="Ezra D."/>
            <person name="Gonzalez J."/>
            <person name="Henrissat B."/>
            <person name="Kuo A."/>
            <person name="Liang C."/>
            <person name="Lipzen A."/>
            <person name="Lutzoni F."/>
            <person name="Magnuson J."/>
            <person name="Mondo S."/>
            <person name="Nolan M."/>
            <person name="Ohm R."/>
            <person name="Pangilinan J."/>
            <person name="Park H.-J."/>
            <person name="Ramirez L."/>
            <person name="Alfaro M."/>
            <person name="Sun H."/>
            <person name="Tritt A."/>
            <person name="Yoshinaga Y."/>
            <person name="Zwiers L.-H."/>
            <person name="Turgeon B."/>
            <person name="Goodwin S."/>
            <person name="Spatafora J."/>
            <person name="Crous P."/>
            <person name="Grigoriev I."/>
        </authorList>
    </citation>
    <scope>NUCLEOTIDE SEQUENCE</scope>
    <source>
        <strain evidence="1">CBS 675.92</strain>
    </source>
</reference>
<protein>
    <submittedName>
        <fullName evidence="1">Uncharacterized protein</fullName>
    </submittedName>
</protein>
<feature type="non-terminal residue" evidence="1">
    <location>
        <position position="1"/>
    </location>
</feature>